<gene>
    <name evidence="2" type="ORF">OGATHE_005744</name>
</gene>
<dbReference type="EMBL" id="JAEUBD010001504">
    <property type="protein sequence ID" value="KAH3659699.1"/>
    <property type="molecule type" value="Genomic_DNA"/>
</dbReference>
<reference evidence="2" key="1">
    <citation type="journal article" date="2021" name="Open Biol.">
        <title>Shared evolutionary footprints suggest mitochondrial oxidative damage underlies multiple complex I losses in fungi.</title>
        <authorList>
            <person name="Schikora-Tamarit M.A."/>
            <person name="Marcet-Houben M."/>
            <person name="Nosek J."/>
            <person name="Gabaldon T."/>
        </authorList>
    </citation>
    <scope>NUCLEOTIDE SEQUENCE</scope>
    <source>
        <strain evidence="2">NCAIM Y.01608</strain>
    </source>
</reference>
<comment type="caution">
    <text evidence="2">The sequence shown here is derived from an EMBL/GenBank/DDBJ whole genome shotgun (WGS) entry which is preliminary data.</text>
</comment>
<dbReference type="AlphaFoldDB" id="A0A9P8NV98"/>
<sequence>MVSAIISCDSLPVGNWIMIDKISSLSMPLCKWLSCVLHHTKKSLAGELLFVTGCGFGEATVLPTTGFLAGVAAGAETDLRTFGEITADCLLVFVGAATAGFAVFLLLTVLQPLLAVTSANDAVEGFCLAAELEACNLAASSRWISSSVIVGMACETVPELAQVAAEGRATAGLGASCFGASEAAKDLAASASFCSFLRLSASSDWISAKVLVGFTGLLEAHGAHVVGDCGLGLTGSAAFSAAFSGAFSGAGNPSDLGAGSGSRVSCFVDTDRPDALRTILSMSLASTFGTAASSVFAGSGSD</sequence>
<keyword evidence="3" id="KW-1185">Reference proteome</keyword>
<proteinExistence type="predicted"/>
<dbReference type="Proteomes" id="UP000788993">
    <property type="component" value="Unassembled WGS sequence"/>
</dbReference>
<accession>A0A9P8NV98</accession>
<evidence type="ECO:0000313" key="3">
    <source>
        <dbReference type="Proteomes" id="UP000788993"/>
    </source>
</evidence>
<protein>
    <submittedName>
        <fullName evidence="2">Uncharacterized protein</fullName>
    </submittedName>
</protein>
<evidence type="ECO:0000313" key="2">
    <source>
        <dbReference type="EMBL" id="KAH3659699.1"/>
    </source>
</evidence>
<keyword evidence="1" id="KW-0812">Transmembrane</keyword>
<feature type="transmembrane region" description="Helical" evidence="1">
    <location>
        <begin position="89"/>
        <end position="110"/>
    </location>
</feature>
<keyword evidence="1" id="KW-0472">Membrane</keyword>
<name>A0A9P8NV98_9ASCO</name>
<organism evidence="2 3">
    <name type="scientific">Ogataea polymorpha</name>
    <dbReference type="NCBI Taxonomy" id="460523"/>
    <lineage>
        <taxon>Eukaryota</taxon>
        <taxon>Fungi</taxon>
        <taxon>Dikarya</taxon>
        <taxon>Ascomycota</taxon>
        <taxon>Saccharomycotina</taxon>
        <taxon>Pichiomycetes</taxon>
        <taxon>Pichiales</taxon>
        <taxon>Pichiaceae</taxon>
        <taxon>Ogataea</taxon>
    </lineage>
</organism>
<keyword evidence="1" id="KW-1133">Transmembrane helix</keyword>
<evidence type="ECO:0000256" key="1">
    <source>
        <dbReference type="SAM" id="Phobius"/>
    </source>
</evidence>
<reference evidence="2" key="2">
    <citation type="submission" date="2021-01" db="EMBL/GenBank/DDBJ databases">
        <authorList>
            <person name="Schikora-Tamarit M.A."/>
        </authorList>
    </citation>
    <scope>NUCLEOTIDE SEQUENCE</scope>
    <source>
        <strain evidence="2">NCAIM Y.01608</strain>
    </source>
</reference>